<evidence type="ECO:0000313" key="2">
    <source>
        <dbReference type="Proteomes" id="UP000749040"/>
    </source>
</evidence>
<accession>A0ABS2TKN1</accession>
<proteinExistence type="predicted"/>
<dbReference type="EMBL" id="JADKYB010000002">
    <property type="protein sequence ID" value="MBM9503882.1"/>
    <property type="molecule type" value="Genomic_DNA"/>
</dbReference>
<gene>
    <name evidence="1" type="ORF">ITX44_04905</name>
</gene>
<keyword evidence="2" id="KW-1185">Reference proteome</keyword>
<reference evidence="1 2" key="1">
    <citation type="submission" date="2021-01" db="EMBL/GenBank/DDBJ databases">
        <title>Streptomyces acididurans sp. nov., isolated from a peat swamp forest soil.</title>
        <authorList>
            <person name="Chantavorakit T."/>
            <person name="Duangmal K."/>
        </authorList>
    </citation>
    <scope>NUCLEOTIDE SEQUENCE [LARGE SCALE GENOMIC DNA]</scope>
    <source>
        <strain evidence="1 2">KK5PA1</strain>
    </source>
</reference>
<organism evidence="1 2">
    <name type="scientific">Actinacidiphila acididurans</name>
    <dbReference type="NCBI Taxonomy" id="2784346"/>
    <lineage>
        <taxon>Bacteria</taxon>
        <taxon>Bacillati</taxon>
        <taxon>Actinomycetota</taxon>
        <taxon>Actinomycetes</taxon>
        <taxon>Kitasatosporales</taxon>
        <taxon>Streptomycetaceae</taxon>
        <taxon>Actinacidiphila</taxon>
    </lineage>
</organism>
<protein>
    <recommendedName>
        <fullName evidence="3">2-phospho-L-lactate guanylyltransferase</fullName>
    </recommendedName>
</protein>
<dbReference type="RefSeq" id="WP_205355724.1">
    <property type="nucleotide sequence ID" value="NZ_JADKYB010000002.1"/>
</dbReference>
<name>A0ABS2TKN1_9ACTN</name>
<sequence>MQATAFTFDPATRSGSVLLDDGTPLEFDASAFDAGRLRLLRPGQRVRIRTEGSGPERRVVFVTLQTFPDPAA</sequence>
<evidence type="ECO:0000313" key="1">
    <source>
        <dbReference type="EMBL" id="MBM9503882.1"/>
    </source>
</evidence>
<evidence type="ECO:0008006" key="3">
    <source>
        <dbReference type="Google" id="ProtNLM"/>
    </source>
</evidence>
<dbReference type="Proteomes" id="UP000749040">
    <property type="component" value="Unassembled WGS sequence"/>
</dbReference>
<comment type="caution">
    <text evidence="1">The sequence shown here is derived from an EMBL/GenBank/DDBJ whole genome shotgun (WGS) entry which is preliminary data.</text>
</comment>